<dbReference type="EMBL" id="DF973279">
    <property type="protein sequence ID" value="GAU23858.1"/>
    <property type="molecule type" value="Genomic_DNA"/>
</dbReference>
<keyword evidence="4" id="KW-1185">Reference proteome</keyword>
<accession>A0A2Z6LZU5</accession>
<dbReference type="Gene3D" id="2.30.31.10">
    <property type="entry name" value="Transcriptional Coactivator Pc4, Chain A"/>
    <property type="match status" value="1"/>
</dbReference>
<dbReference type="AlphaFoldDB" id="A0A2Z6LZU5"/>
<dbReference type="GO" id="GO:0003697">
    <property type="term" value="F:single-stranded DNA binding"/>
    <property type="evidence" value="ECO:0007669"/>
    <property type="project" value="InterPro"/>
</dbReference>
<dbReference type="SUPFAM" id="SSF54447">
    <property type="entry name" value="ssDNA-binding transcriptional regulator domain"/>
    <property type="match status" value="1"/>
</dbReference>
<protein>
    <submittedName>
        <fullName evidence="3">Uncharacterized protein</fullName>
    </submittedName>
</protein>
<reference evidence="4" key="1">
    <citation type="journal article" date="2017" name="Front. Plant Sci.">
        <title>Climate Clever Clovers: New Paradigm to Reduce the Environmental Footprint of Ruminants by Breeding Low Methanogenic Forages Utilizing Haplotype Variation.</title>
        <authorList>
            <person name="Kaur P."/>
            <person name="Appels R."/>
            <person name="Bayer P.E."/>
            <person name="Keeble-Gagnere G."/>
            <person name="Wang J."/>
            <person name="Hirakawa H."/>
            <person name="Shirasawa K."/>
            <person name="Vercoe P."/>
            <person name="Stefanova K."/>
            <person name="Durmic Z."/>
            <person name="Nichols P."/>
            <person name="Revell C."/>
            <person name="Isobe S.N."/>
            <person name="Edwards D."/>
            <person name="Erskine W."/>
        </authorList>
    </citation>
    <scope>NUCLEOTIDE SEQUENCE [LARGE SCALE GENOMIC DNA]</scope>
    <source>
        <strain evidence="4">cv. Daliak</strain>
    </source>
</reference>
<gene>
    <name evidence="3" type="ORF">TSUD_369660</name>
</gene>
<dbReference type="GO" id="GO:0006952">
    <property type="term" value="P:defense response"/>
    <property type="evidence" value="ECO:0007669"/>
    <property type="project" value="InterPro"/>
</dbReference>
<sequence length="214" mass="23836">MSHLQLQLHSQAPPPSLFSSSRSSLKLFTNKNNSFSPTNSLPFKPFTIRCRHSDVFETRTNVSSPNPNSSVGALPPRVYVGHSIYKGKAALTITPRPPEFVPLDDLVESDARLWIYWCYSAVGAYKITKDGYLLLQFAPSLGPRQYDWNSKQIFSLSVAEMGSVISLGGRESCEFFHDPFMGKSDEGKVRKVFKVEPLPDGSGYFFNLSNSLSS</sequence>
<dbReference type="GO" id="GO:0006355">
    <property type="term" value="P:regulation of DNA-templated transcription"/>
    <property type="evidence" value="ECO:0007669"/>
    <property type="project" value="InterPro"/>
</dbReference>
<comment type="similarity">
    <text evidence="1">Belongs to the Whirly family.</text>
</comment>
<dbReference type="PANTHER" id="PTHR31745:SF2">
    <property type="entry name" value="SINGLE-STRANDED DNA-BINDING PROTEIN WHY1, CHLOROPLASTIC"/>
    <property type="match status" value="1"/>
</dbReference>
<evidence type="ECO:0000313" key="3">
    <source>
        <dbReference type="EMBL" id="GAU23858.1"/>
    </source>
</evidence>
<organism evidence="3 4">
    <name type="scientific">Trifolium subterraneum</name>
    <name type="common">Subterranean clover</name>
    <dbReference type="NCBI Taxonomy" id="3900"/>
    <lineage>
        <taxon>Eukaryota</taxon>
        <taxon>Viridiplantae</taxon>
        <taxon>Streptophyta</taxon>
        <taxon>Embryophyta</taxon>
        <taxon>Tracheophyta</taxon>
        <taxon>Spermatophyta</taxon>
        <taxon>Magnoliopsida</taxon>
        <taxon>eudicotyledons</taxon>
        <taxon>Gunneridae</taxon>
        <taxon>Pentapetalae</taxon>
        <taxon>rosids</taxon>
        <taxon>fabids</taxon>
        <taxon>Fabales</taxon>
        <taxon>Fabaceae</taxon>
        <taxon>Papilionoideae</taxon>
        <taxon>50 kb inversion clade</taxon>
        <taxon>NPAAA clade</taxon>
        <taxon>Hologalegina</taxon>
        <taxon>IRL clade</taxon>
        <taxon>Trifolieae</taxon>
        <taxon>Trifolium</taxon>
    </lineage>
</organism>
<dbReference type="Proteomes" id="UP000242715">
    <property type="component" value="Unassembled WGS sequence"/>
</dbReference>
<dbReference type="PANTHER" id="PTHR31745">
    <property type="entry name" value="SINGLE-STRANDED DNA-BINDING PROTEIN WHY2, MITOCHONDRIAL"/>
    <property type="match status" value="1"/>
</dbReference>
<dbReference type="OrthoDB" id="511009at2759"/>
<dbReference type="InterPro" id="IPR009044">
    <property type="entry name" value="ssDNA-bd_transcriptional_reg"/>
</dbReference>
<keyword evidence="2" id="KW-0809">Transit peptide</keyword>
<evidence type="ECO:0000256" key="1">
    <source>
        <dbReference type="ARBA" id="ARBA00006061"/>
    </source>
</evidence>
<name>A0A2Z6LZU5_TRISU</name>
<dbReference type="Pfam" id="PF08536">
    <property type="entry name" value="Whirly"/>
    <property type="match status" value="1"/>
</dbReference>
<evidence type="ECO:0000256" key="2">
    <source>
        <dbReference type="ARBA" id="ARBA00022946"/>
    </source>
</evidence>
<evidence type="ECO:0000313" key="4">
    <source>
        <dbReference type="Proteomes" id="UP000242715"/>
    </source>
</evidence>
<proteinExistence type="inferred from homology"/>
<dbReference type="InterPro" id="IPR013742">
    <property type="entry name" value="Whirly"/>
</dbReference>